<organism evidence="1 2">
    <name type="scientific">Butyricimonas virosa</name>
    <dbReference type="NCBI Taxonomy" id="544645"/>
    <lineage>
        <taxon>Bacteria</taxon>
        <taxon>Pseudomonadati</taxon>
        <taxon>Bacteroidota</taxon>
        <taxon>Bacteroidia</taxon>
        <taxon>Bacteroidales</taxon>
        <taxon>Odoribacteraceae</taxon>
        <taxon>Butyricimonas</taxon>
    </lineage>
</organism>
<evidence type="ECO:0000313" key="1">
    <source>
        <dbReference type="EMBL" id="RGY21349.1"/>
    </source>
</evidence>
<dbReference type="Proteomes" id="UP000286063">
    <property type="component" value="Unassembled WGS sequence"/>
</dbReference>
<sequence length="405" mass="45539">MKSESETATLNATTQANYAKEQGDNVAGTVNEIRTAHSSLLTRVNDYMYDMSGLLGKLAYRDGVGTDEKNIQGDGYFNLNGILVQASGSGFVYQKSEVDPSKIYHIKQSNGIYSSVSILVLFDENDEIIQIIPYDYPTVDFDKYFIFKGVKSIGVSFIKSQIDNPKFVRFESFDIQDLTTVLNTKQGNRALYVAAGAVYNEQTGFYELNGLTDITEEQMKTIYLQTHVMDKLQSFRGVFAGTKFRTNLGFNRSLMQTNGRQFQFYDSFRENRSLEVLRISYGDIDVSRSMIVEHLGYAFYSCVKLRKIIGIIRLDKSIGVTSAFDHCLELQDVKLYGLLTNISFAYSPLISLESLQYLITNAANTSPITVTVHADVYAKIQDETQTEWHALIASAQEKNITFATA</sequence>
<evidence type="ECO:0000313" key="2">
    <source>
        <dbReference type="Proteomes" id="UP000286063"/>
    </source>
</evidence>
<reference evidence="1 2" key="1">
    <citation type="submission" date="2018-08" db="EMBL/GenBank/DDBJ databases">
        <title>A genome reference for cultivated species of the human gut microbiota.</title>
        <authorList>
            <person name="Zou Y."/>
            <person name="Xue W."/>
            <person name="Luo G."/>
        </authorList>
    </citation>
    <scope>NUCLEOTIDE SEQUENCE [LARGE SCALE GENOMIC DNA]</scope>
    <source>
        <strain evidence="1 2">OF02-7</strain>
    </source>
</reference>
<comment type="caution">
    <text evidence="1">The sequence shown here is derived from an EMBL/GenBank/DDBJ whole genome shotgun (WGS) entry which is preliminary data.</text>
</comment>
<dbReference type="AlphaFoldDB" id="A0A413ITW2"/>
<proteinExistence type="predicted"/>
<protein>
    <recommendedName>
        <fullName evidence="3">Leucine-rich repeat domain-containing protein</fullName>
    </recommendedName>
</protein>
<gene>
    <name evidence="1" type="ORF">DXA50_00400</name>
</gene>
<accession>A0A413ITW2</accession>
<name>A0A413ITW2_9BACT</name>
<evidence type="ECO:0008006" key="3">
    <source>
        <dbReference type="Google" id="ProtNLM"/>
    </source>
</evidence>
<dbReference type="EMBL" id="QSCR01000001">
    <property type="protein sequence ID" value="RGY21349.1"/>
    <property type="molecule type" value="Genomic_DNA"/>
</dbReference>